<dbReference type="Proteomes" id="UP000585474">
    <property type="component" value="Unassembled WGS sequence"/>
</dbReference>
<keyword evidence="2" id="KW-1185">Reference proteome</keyword>
<organism evidence="1 2">
    <name type="scientific">Actinidia rufa</name>
    <dbReference type="NCBI Taxonomy" id="165716"/>
    <lineage>
        <taxon>Eukaryota</taxon>
        <taxon>Viridiplantae</taxon>
        <taxon>Streptophyta</taxon>
        <taxon>Embryophyta</taxon>
        <taxon>Tracheophyta</taxon>
        <taxon>Spermatophyta</taxon>
        <taxon>Magnoliopsida</taxon>
        <taxon>eudicotyledons</taxon>
        <taxon>Gunneridae</taxon>
        <taxon>Pentapetalae</taxon>
        <taxon>asterids</taxon>
        <taxon>Ericales</taxon>
        <taxon>Actinidiaceae</taxon>
        <taxon>Actinidia</taxon>
    </lineage>
</organism>
<dbReference type="AlphaFoldDB" id="A0A7J0GL40"/>
<name>A0A7J0GL40_9ERIC</name>
<comment type="caution">
    <text evidence="1">The sequence shown here is derived from an EMBL/GenBank/DDBJ whole genome shotgun (WGS) entry which is preliminary data.</text>
</comment>
<dbReference type="Gene3D" id="3.20.20.70">
    <property type="entry name" value="Aldolase class I"/>
    <property type="match status" value="1"/>
</dbReference>
<dbReference type="EMBL" id="BJWL01000022">
    <property type="protein sequence ID" value="GFZ11461.1"/>
    <property type="molecule type" value="Genomic_DNA"/>
</dbReference>
<sequence length="96" mass="10500">MQLLAIQARAAGIIATIIALEEVVKAAQGSVLVFLDVEVSSGTNVFKALILRGHRVPLNIFTRAARVYMEWSARHVTFVQLVVKDCSHPILDGLMT</sequence>
<reference evidence="1 2" key="1">
    <citation type="submission" date="2019-07" db="EMBL/GenBank/DDBJ databases">
        <title>De Novo Assembly of kiwifruit Actinidia rufa.</title>
        <authorList>
            <person name="Sugita-Konishi S."/>
            <person name="Sato K."/>
            <person name="Mori E."/>
            <person name="Abe Y."/>
            <person name="Kisaki G."/>
            <person name="Hamano K."/>
            <person name="Suezawa K."/>
            <person name="Otani M."/>
            <person name="Fukuda T."/>
            <person name="Manabe T."/>
            <person name="Gomi K."/>
            <person name="Tabuchi M."/>
            <person name="Akimitsu K."/>
            <person name="Kataoka I."/>
        </authorList>
    </citation>
    <scope>NUCLEOTIDE SEQUENCE [LARGE SCALE GENOMIC DNA]</scope>
    <source>
        <strain evidence="2">cv. Fuchu</strain>
    </source>
</reference>
<dbReference type="InterPro" id="IPR013785">
    <property type="entry name" value="Aldolase_TIM"/>
</dbReference>
<proteinExistence type="predicted"/>
<protein>
    <submittedName>
        <fullName evidence="1">Aldolase-type TIM barrel family protein</fullName>
    </submittedName>
</protein>
<gene>
    <name evidence="1" type="ORF">Acr_22g0008590</name>
</gene>
<evidence type="ECO:0000313" key="1">
    <source>
        <dbReference type="EMBL" id="GFZ11461.1"/>
    </source>
</evidence>
<evidence type="ECO:0000313" key="2">
    <source>
        <dbReference type="Proteomes" id="UP000585474"/>
    </source>
</evidence>
<accession>A0A7J0GL40</accession>